<dbReference type="Proteomes" id="UP000264840">
    <property type="component" value="Unplaced"/>
</dbReference>
<evidence type="ECO:0000313" key="6">
    <source>
        <dbReference type="Proteomes" id="UP000264840"/>
    </source>
</evidence>
<comment type="similarity">
    <text evidence="2">Belongs to the MHC class I family.</text>
</comment>
<dbReference type="GO" id="GO:0005615">
    <property type="term" value="C:extracellular space"/>
    <property type="evidence" value="ECO:0007669"/>
    <property type="project" value="TreeGrafter"/>
</dbReference>
<sequence length="396" mass="45730">MKQLLCFCKCCYERLHFCTKTPKLSCFTVSCFKFGVLFIFTFHTELLSELLLDVFLSYFYIGSSEVPSLPEFVVVGMVDDVQMIHYNSNTRRAVPKQDWMSNVTEDDPQYWDTESRGFSNAEQVFRNNTEIAKHRFNQTGGIHVVQLMYGCEWDDVFVRGYHQYGYDGEDFITFDVNTETWITPAPQAVMTKNKWDRDADWNTKRRKYLTQDCVDWLKKYVNYGQKSLKRTVLPSVSLLQKTPSSPVICHATGFYPHRAEMFWRKDGVELHEGVEKGEIFPNNDGTFQMSVYLDLGSVRPEDWMRYDCVFQLSGVNEDVITKLGKAVIKTNEGKRNSLAMIIPMIVATLVLAVIAVIGFIVYKKRTGKRQKQKSFLLGVLLRCEGGHRHQTGQSCD</sequence>
<keyword evidence="3" id="KW-1133">Transmembrane helix</keyword>
<accession>A0A3Q2W456</accession>
<feature type="transmembrane region" description="Helical" evidence="3">
    <location>
        <begin position="338"/>
        <end position="362"/>
    </location>
</feature>
<keyword evidence="6" id="KW-1185">Reference proteome</keyword>
<dbReference type="GO" id="GO:0006955">
    <property type="term" value="P:immune response"/>
    <property type="evidence" value="ECO:0007669"/>
    <property type="project" value="TreeGrafter"/>
</dbReference>
<reference evidence="5" key="1">
    <citation type="submission" date="2025-08" db="UniProtKB">
        <authorList>
            <consortium name="Ensembl"/>
        </authorList>
    </citation>
    <scope>IDENTIFICATION</scope>
</reference>
<dbReference type="PANTHER" id="PTHR16675">
    <property type="entry name" value="MHC CLASS I-RELATED"/>
    <property type="match status" value="1"/>
</dbReference>
<dbReference type="Ensembl" id="ENSHBUT00000028773.1">
    <property type="protein sequence ID" value="ENSHBUP00000019310.1"/>
    <property type="gene ID" value="ENSHBUG00000023025.1"/>
</dbReference>
<dbReference type="Gene3D" id="3.30.500.10">
    <property type="entry name" value="MHC class I-like antigen recognition-like"/>
    <property type="match status" value="1"/>
</dbReference>
<dbReference type="SUPFAM" id="SSF54452">
    <property type="entry name" value="MHC antigen-recognition domain"/>
    <property type="match status" value="1"/>
</dbReference>
<evidence type="ECO:0000259" key="4">
    <source>
        <dbReference type="PROSITE" id="PS50835"/>
    </source>
</evidence>
<proteinExistence type="inferred from homology"/>
<dbReference type="InterPro" id="IPR013783">
    <property type="entry name" value="Ig-like_fold"/>
</dbReference>
<evidence type="ECO:0000256" key="3">
    <source>
        <dbReference type="SAM" id="Phobius"/>
    </source>
</evidence>
<dbReference type="Gene3D" id="2.60.40.10">
    <property type="entry name" value="Immunoglobulins"/>
    <property type="match status" value="1"/>
</dbReference>
<dbReference type="Pfam" id="PF00129">
    <property type="entry name" value="MHC_I"/>
    <property type="match status" value="1"/>
</dbReference>
<dbReference type="PRINTS" id="PR01638">
    <property type="entry name" value="MHCCLASSI"/>
</dbReference>
<dbReference type="SUPFAM" id="SSF48726">
    <property type="entry name" value="Immunoglobulin"/>
    <property type="match status" value="1"/>
</dbReference>
<dbReference type="InterPro" id="IPR007110">
    <property type="entry name" value="Ig-like_dom"/>
</dbReference>
<dbReference type="PANTHER" id="PTHR16675:SF237">
    <property type="entry name" value="MHC CLASS I ANTIGEN TRANSCRIPT VARIANT 1-RELATED"/>
    <property type="match status" value="1"/>
</dbReference>
<dbReference type="InterPro" id="IPR001039">
    <property type="entry name" value="MHC_I_a_a1/a2"/>
</dbReference>
<dbReference type="GO" id="GO:0009897">
    <property type="term" value="C:external side of plasma membrane"/>
    <property type="evidence" value="ECO:0007669"/>
    <property type="project" value="TreeGrafter"/>
</dbReference>
<evidence type="ECO:0000313" key="5">
    <source>
        <dbReference type="Ensembl" id="ENSHBUP00000019310.1"/>
    </source>
</evidence>
<dbReference type="GeneTree" id="ENSGT01120000271828"/>
<dbReference type="STRING" id="8153.ENSHBUP00000019310"/>
<dbReference type="InterPro" id="IPR011162">
    <property type="entry name" value="MHC_I/II-like_Ag-recog"/>
</dbReference>
<dbReference type="InterPro" id="IPR037055">
    <property type="entry name" value="MHC_I-like_Ag-recog_sf"/>
</dbReference>
<dbReference type="FunFam" id="3.30.500.10:FF:000001">
    <property type="entry name" value="H-2 class I histocompatibility antigen, alpha chain"/>
    <property type="match status" value="1"/>
</dbReference>
<dbReference type="Pfam" id="PF07654">
    <property type="entry name" value="C1-set"/>
    <property type="match status" value="1"/>
</dbReference>
<dbReference type="InterPro" id="IPR003597">
    <property type="entry name" value="Ig_C1-set"/>
</dbReference>
<dbReference type="InterPro" id="IPR036179">
    <property type="entry name" value="Ig-like_dom_sf"/>
</dbReference>
<reference evidence="5" key="2">
    <citation type="submission" date="2025-09" db="UniProtKB">
        <authorList>
            <consortium name="Ensembl"/>
        </authorList>
    </citation>
    <scope>IDENTIFICATION</scope>
</reference>
<dbReference type="AlphaFoldDB" id="A0A3Q2W456"/>
<dbReference type="InterPro" id="IPR050208">
    <property type="entry name" value="MHC_class-I_related"/>
</dbReference>
<dbReference type="PROSITE" id="PS50835">
    <property type="entry name" value="IG_LIKE"/>
    <property type="match status" value="1"/>
</dbReference>
<protein>
    <recommendedName>
        <fullName evidence="4">Ig-like domain-containing protein</fullName>
    </recommendedName>
</protein>
<dbReference type="FunFam" id="2.60.40.10:FF:000943">
    <property type="entry name" value="Classical MHC class I molecule, alpha-chain"/>
    <property type="match status" value="1"/>
</dbReference>
<dbReference type="InterPro" id="IPR011161">
    <property type="entry name" value="MHC_I-like_Ag-recog"/>
</dbReference>
<keyword evidence="3" id="KW-0812">Transmembrane</keyword>
<organism evidence="5 6">
    <name type="scientific">Haplochromis burtoni</name>
    <name type="common">Burton's mouthbrooder</name>
    <name type="synonym">Chromis burtoni</name>
    <dbReference type="NCBI Taxonomy" id="8153"/>
    <lineage>
        <taxon>Eukaryota</taxon>
        <taxon>Metazoa</taxon>
        <taxon>Chordata</taxon>
        <taxon>Craniata</taxon>
        <taxon>Vertebrata</taxon>
        <taxon>Euteleostomi</taxon>
        <taxon>Actinopterygii</taxon>
        <taxon>Neopterygii</taxon>
        <taxon>Teleostei</taxon>
        <taxon>Neoteleostei</taxon>
        <taxon>Acanthomorphata</taxon>
        <taxon>Ovalentaria</taxon>
        <taxon>Cichlomorphae</taxon>
        <taxon>Cichliformes</taxon>
        <taxon>Cichlidae</taxon>
        <taxon>African cichlids</taxon>
        <taxon>Pseudocrenilabrinae</taxon>
        <taxon>Haplochromini</taxon>
        <taxon>Haplochromis</taxon>
    </lineage>
</organism>
<keyword evidence="3" id="KW-0472">Membrane</keyword>
<name>A0A3Q2W456_HAPBU</name>
<feature type="domain" description="Ig-like" evidence="4">
    <location>
        <begin position="234"/>
        <end position="321"/>
    </location>
</feature>
<dbReference type="SMART" id="SM00407">
    <property type="entry name" value="IGc1"/>
    <property type="match status" value="1"/>
</dbReference>
<evidence type="ECO:0000256" key="2">
    <source>
        <dbReference type="RuleBase" id="RU004439"/>
    </source>
</evidence>
<evidence type="ECO:0000256" key="1">
    <source>
        <dbReference type="ARBA" id="ARBA00023180"/>
    </source>
</evidence>
<keyword evidence="1" id="KW-0325">Glycoprotein</keyword>